<organism evidence="1 2">
    <name type="scientific">Pontibacter locisalis</name>
    <dbReference type="NCBI Taxonomy" id="1719035"/>
    <lineage>
        <taxon>Bacteria</taxon>
        <taxon>Pseudomonadati</taxon>
        <taxon>Bacteroidota</taxon>
        <taxon>Cytophagia</taxon>
        <taxon>Cytophagales</taxon>
        <taxon>Hymenobacteraceae</taxon>
        <taxon>Pontibacter</taxon>
    </lineage>
</organism>
<dbReference type="InterPro" id="IPR017642">
    <property type="entry name" value="DNA_S_mod_DndB"/>
</dbReference>
<keyword evidence="2" id="KW-1185">Reference proteome</keyword>
<dbReference type="Proteomes" id="UP001597544">
    <property type="component" value="Unassembled WGS sequence"/>
</dbReference>
<dbReference type="SUPFAM" id="SSF52980">
    <property type="entry name" value="Restriction endonuclease-like"/>
    <property type="match status" value="1"/>
</dbReference>
<dbReference type="CDD" id="cd16413">
    <property type="entry name" value="DGQHR_domain"/>
    <property type="match status" value="1"/>
</dbReference>
<dbReference type="RefSeq" id="WP_377502789.1">
    <property type="nucleotide sequence ID" value="NZ_JBHULU010000002.1"/>
</dbReference>
<name>A0ABW5IFY2_9BACT</name>
<dbReference type="NCBIfam" id="TIGR03187">
    <property type="entry name" value="DGQHR"/>
    <property type="match status" value="1"/>
</dbReference>
<sequence>MAFIDQTKVAEIENKLTNDLSYLGKLYKAKKSSYQTISVDHSLVDGYIKEGWEEYTKPLKTKTKLRKPKTHSKQFEDDVWCQFYELGYRTMNFDEKLCLYFSNNSCDKKQIDVIAINDDTAFIVECKSSEKLKKAPSYKDEFELLGLRLDGFKKVLHQIFGRNLKVKFVFATRNLRIDQDSEDMKRFISTNSFHYNNNTYSYLSSLIKNYKSVAFYQFLGLVFKNELISKDRIEIPAIKGEMGTKSYYMFSIEPSILLKMGFILHRTKANEFELPTYQRLLVPSRLSGITKFIDEGGYFPNSIIINFSNKKHKTQFEASSKVSSSSSCFGTLKIPNSYGIAYIIDGQHRVYGYANSKYKNSNTIPVVAFDSLDTSEQLKIFMDINENQKAVSPSLRLDLEEDLYWSSDRADSRIKALRSSIIKQLANSQSSPLFEKISVGEDKAVLAFKPFSTALSASDLLPSAKGNQFSDNAIKYSLYNVSNHDHNKEMYNSRKKIVHLLTLCYDFVEQEYSDIYYAEKSFIFSNRGTFAFICLIGSLNRHLVDKTKITKDTDNDKRFEFIKSYLYSLLEYLRNTITEDEKEKQLSLLGAGADVKWLRFFQSIINKSHPDYYPAELVDWNERQDEELQNKGRSLGVDIEKKMKSLVLDKMRSIYGDVWELEINSIKRECQNRAEQEMEKHYKEGLGKKVVHWTEMFNINDYKTIIEKYWNKLPEQHNGDFKTFEKDFAIDVGEGIGSKSKSLKWISFFNSYRNLWAHEGTKEKRLNKEEVAFIEKVHSHFYK</sequence>
<protein>
    <submittedName>
        <fullName evidence="1">DGQHR domain-containing protein</fullName>
    </submittedName>
</protein>
<comment type="caution">
    <text evidence="1">The sequence shown here is derived from an EMBL/GenBank/DDBJ whole genome shotgun (WGS) entry which is preliminary data.</text>
</comment>
<dbReference type="EMBL" id="JBHULU010000002">
    <property type="protein sequence ID" value="MFD2512566.1"/>
    <property type="molecule type" value="Genomic_DNA"/>
</dbReference>
<evidence type="ECO:0000313" key="1">
    <source>
        <dbReference type="EMBL" id="MFD2512566.1"/>
    </source>
</evidence>
<dbReference type="InterPro" id="IPR017601">
    <property type="entry name" value="DGQHR-contain_dom"/>
</dbReference>
<gene>
    <name evidence="1" type="ORF">ACFSRY_01695</name>
</gene>
<dbReference type="InterPro" id="IPR011335">
    <property type="entry name" value="Restrct_endonuc-II-like"/>
</dbReference>
<reference evidence="2" key="1">
    <citation type="journal article" date="2019" name="Int. J. Syst. Evol. Microbiol.">
        <title>The Global Catalogue of Microorganisms (GCM) 10K type strain sequencing project: providing services to taxonomists for standard genome sequencing and annotation.</title>
        <authorList>
            <consortium name="The Broad Institute Genomics Platform"/>
            <consortium name="The Broad Institute Genome Sequencing Center for Infectious Disease"/>
            <person name="Wu L."/>
            <person name="Ma J."/>
        </authorList>
    </citation>
    <scope>NUCLEOTIDE SEQUENCE [LARGE SCALE GENOMIC DNA]</scope>
    <source>
        <strain evidence="2">KCTC 42498</strain>
    </source>
</reference>
<evidence type="ECO:0000313" key="2">
    <source>
        <dbReference type="Proteomes" id="UP001597544"/>
    </source>
</evidence>
<dbReference type="Pfam" id="PF14072">
    <property type="entry name" value="DndB"/>
    <property type="match status" value="1"/>
</dbReference>
<accession>A0ABW5IFY2</accession>
<proteinExistence type="predicted"/>